<keyword evidence="4" id="KW-0732">Signal</keyword>
<sequence>MNMKPFVISLLLVSFGAQALIINENNPPEYQSFKSNYSDMIELANKSRLPHRIFYTSPSTGRNALWFDAVKHGDLNEVKKMLANGQDIEAKDTGSLDQTALGWAAFIGDEEMVDYLISQGANLWATDKGDVYNVFKSAVLGNNVNVVKKIHALMRSDIELNNQRVESDGETFVMIAASNNRIDTVKYLISKGADVNLVTTTQDTSLFSYNHSALSYACQNNLKDMQILLIKNGAINHRTGTTSCD</sequence>
<feature type="repeat" description="ANK" evidence="3">
    <location>
        <begin position="168"/>
        <end position="200"/>
    </location>
</feature>
<dbReference type="PANTHER" id="PTHR24171:SF8">
    <property type="entry name" value="BRCA1-ASSOCIATED RING DOMAIN PROTEIN 1"/>
    <property type="match status" value="1"/>
</dbReference>
<proteinExistence type="predicted"/>
<evidence type="ECO:0000256" key="1">
    <source>
        <dbReference type="ARBA" id="ARBA00022737"/>
    </source>
</evidence>
<dbReference type="GO" id="GO:0004842">
    <property type="term" value="F:ubiquitin-protein transferase activity"/>
    <property type="evidence" value="ECO:0007669"/>
    <property type="project" value="TreeGrafter"/>
</dbReference>
<name>A0A379FB62_PROVU</name>
<feature type="repeat" description="ANK" evidence="3">
    <location>
        <begin position="96"/>
        <end position="128"/>
    </location>
</feature>
<accession>A0A379FB62</accession>
<dbReference type="GO" id="GO:0085020">
    <property type="term" value="P:protein K6-linked ubiquitination"/>
    <property type="evidence" value="ECO:0007669"/>
    <property type="project" value="TreeGrafter"/>
</dbReference>
<dbReference type="PANTHER" id="PTHR24171">
    <property type="entry name" value="ANKYRIN REPEAT DOMAIN-CONTAINING PROTEIN 39-RELATED"/>
    <property type="match status" value="1"/>
</dbReference>
<evidence type="ECO:0000313" key="5">
    <source>
        <dbReference type="EMBL" id="SUC16848.1"/>
    </source>
</evidence>
<dbReference type="InterPro" id="IPR002110">
    <property type="entry name" value="Ankyrin_rpt"/>
</dbReference>
<keyword evidence="1" id="KW-0677">Repeat</keyword>
<keyword evidence="2 3" id="KW-0040">ANK repeat</keyword>
<feature type="signal peptide" evidence="4">
    <location>
        <begin position="1"/>
        <end position="19"/>
    </location>
</feature>
<dbReference type="GeneID" id="93393404"/>
<feature type="chain" id="PRO_5016739308" evidence="4">
    <location>
        <begin position="20"/>
        <end position="245"/>
    </location>
</feature>
<evidence type="ECO:0000256" key="4">
    <source>
        <dbReference type="SAM" id="SignalP"/>
    </source>
</evidence>
<dbReference type="InterPro" id="IPR036770">
    <property type="entry name" value="Ankyrin_rpt-contain_sf"/>
</dbReference>
<evidence type="ECO:0000256" key="3">
    <source>
        <dbReference type="PROSITE-ProRule" id="PRU00023"/>
    </source>
</evidence>
<dbReference type="SMART" id="SM00248">
    <property type="entry name" value="ANK"/>
    <property type="match status" value="5"/>
</dbReference>
<dbReference type="Gene3D" id="1.25.40.20">
    <property type="entry name" value="Ankyrin repeat-containing domain"/>
    <property type="match status" value="2"/>
</dbReference>
<dbReference type="PROSITE" id="PS50297">
    <property type="entry name" value="ANK_REP_REGION"/>
    <property type="match status" value="1"/>
</dbReference>
<gene>
    <name evidence="5" type="ORF">NCTC10376_02763</name>
</gene>
<organism evidence="5 6">
    <name type="scientific">Proteus vulgaris</name>
    <dbReference type="NCBI Taxonomy" id="585"/>
    <lineage>
        <taxon>Bacteria</taxon>
        <taxon>Pseudomonadati</taxon>
        <taxon>Pseudomonadota</taxon>
        <taxon>Gammaproteobacteria</taxon>
        <taxon>Enterobacterales</taxon>
        <taxon>Morganellaceae</taxon>
        <taxon>Proteus</taxon>
    </lineage>
</organism>
<dbReference type="RefSeq" id="WP_179951908.1">
    <property type="nucleotide sequence ID" value="NZ_CABMNT010000001.1"/>
</dbReference>
<evidence type="ECO:0000313" key="6">
    <source>
        <dbReference type="Proteomes" id="UP000254331"/>
    </source>
</evidence>
<dbReference type="Pfam" id="PF12796">
    <property type="entry name" value="Ank_2"/>
    <property type="match status" value="2"/>
</dbReference>
<dbReference type="SUPFAM" id="SSF48403">
    <property type="entry name" value="Ankyrin repeat"/>
    <property type="match status" value="1"/>
</dbReference>
<reference evidence="5 6" key="1">
    <citation type="submission" date="2018-06" db="EMBL/GenBank/DDBJ databases">
        <authorList>
            <consortium name="Pathogen Informatics"/>
            <person name="Doyle S."/>
        </authorList>
    </citation>
    <scope>NUCLEOTIDE SEQUENCE [LARGE SCALE GENOMIC DNA]</scope>
    <source>
        <strain evidence="5 6">NCTC10376</strain>
    </source>
</reference>
<protein>
    <submittedName>
        <fullName evidence="5">Ribulose-5-phosphate 4-epimerase and related epimerases and aldolases</fullName>
    </submittedName>
</protein>
<dbReference type="EMBL" id="UGTW01000001">
    <property type="protein sequence ID" value="SUC16848.1"/>
    <property type="molecule type" value="Genomic_DNA"/>
</dbReference>
<dbReference type="Proteomes" id="UP000254331">
    <property type="component" value="Unassembled WGS sequence"/>
</dbReference>
<dbReference type="AlphaFoldDB" id="A0A379FB62"/>
<dbReference type="PROSITE" id="PS50088">
    <property type="entry name" value="ANK_REPEAT"/>
    <property type="match status" value="2"/>
</dbReference>
<evidence type="ECO:0000256" key="2">
    <source>
        <dbReference type="ARBA" id="ARBA00023043"/>
    </source>
</evidence>